<dbReference type="SUPFAM" id="SSF51445">
    <property type="entry name" value="(Trans)glycosidases"/>
    <property type="match status" value="1"/>
</dbReference>
<reference evidence="4 5" key="1">
    <citation type="journal article" date="2019" name="Int. J. Syst. Evol. Microbiol.">
        <title>The Global Catalogue of Microorganisms (GCM) 10K type strain sequencing project: providing services to taxonomists for standard genome sequencing and annotation.</title>
        <authorList>
            <consortium name="The Broad Institute Genomics Platform"/>
            <consortium name="The Broad Institute Genome Sequencing Center for Infectious Disease"/>
            <person name="Wu L."/>
            <person name="Ma J."/>
        </authorList>
    </citation>
    <scope>NUCLEOTIDE SEQUENCE [LARGE SCALE GENOMIC DNA]</scope>
    <source>
        <strain evidence="4 5">JCM 11136</strain>
    </source>
</reference>
<dbReference type="Gene3D" id="3.20.20.80">
    <property type="entry name" value="Glycosidases"/>
    <property type="match status" value="1"/>
</dbReference>
<organism evidence="4 5">
    <name type="scientific">Nonomuraea longicatena</name>
    <dbReference type="NCBI Taxonomy" id="83682"/>
    <lineage>
        <taxon>Bacteria</taxon>
        <taxon>Bacillati</taxon>
        <taxon>Actinomycetota</taxon>
        <taxon>Actinomycetes</taxon>
        <taxon>Streptosporangiales</taxon>
        <taxon>Streptosporangiaceae</taxon>
        <taxon>Nonomuraea</taxon>
    </lineage>
</organism>
<proteinExistence type="inferred from homology"/>
<dbReference type="PANTHER" id="PTHR34135">
    <property type="entry name" value="LYSOZYME"/>
    <property type="match status" value="1"/>
</dbReference>
<evidence type="ECO:0000256" key="2">
    <source>
        <dbReference type="ARBA" id="ARBA00022801"/>
    </source>
</evidence>
<accession>A0ABN1PTI8</accession>
<dbReference type="PROSITE" id="PS51904">
    <property type="entry name" value="GLYCOSYL_HYDROL_F25_2"/>
    <property type="match status" value="1"/>
</dbReference>
<name>A0ABN1PTI8_9ACTN</name>
<comment type="similarity">
    <text evidence="1">Belongs to the glycosyl hydrolase 25 family.</text>
</comment>
<dbReference type="Proteomes" id="UP001501578">
    <property type="component" value="Unassembled WGS sequence"/>
</dbReference>
<dbReference type="Pfam" id="PF01183">
    <property type="entry name" value="Glyco_hydro_25"/>
    <property type="match status" value="1"/>
</dbReference>
<keyword evidence="3" id="KW-0326">Glycosidase</keyword>
<evidence type="ECO:0008006" key="6">
    <source>
        <dbReference type="Google" id="ProtNLM"/>
    </source>
</evidence>
<dbReference type="InterPro" id="IPR018077">
    <property type="entry name" value="Glyco_hydro_fam25_subgr"/>
</dbReference>
<sequence>MNADGAPLSPPGRIDLDSGKVKRVLHGIDVSNWQGTVDWSGHARSGVAFAFAKATEGGTYTDRYFARNWDGMRASWLVCGAYHFARPKGDPVEQARHFLRTVYAAGGLRKGDLIALDLETNDGLPPERVARYARRWCHYVERSTGLRPFVYTFLSFARTGHCAGLGDHPLWIAGPDLPRGNPMVPLPWNDWTIHQHANSPLDRNVFHGSRRDLTRLGFRPR</sequence>
<evidence type="ECO:0000313" key="5">
    <source>
        <dbReference type="Proteomes" id="UP001501578"/>
    </source>
</evidence>
<keyword evidence="5" id="KW-1185">Reference proteome</keyword>
<dbReference type="InterPro" id="IPR017853">
    <property type="entry name" value="GH"/>
</dbReference>
<dbReference type="InterPro" id="IPR002053">
    <property type="entry name" value="Glyco_hydro_25"/>
</dbReference>
<dbReference type="EMBL" id="BAAAHQ010000020">
    <property type="protein sequence ID" value="GAA0932979.1"/>
    <property type="molecule type" value="Genomic_DNA"/>
</dbReference>
<protein>
    <recommendedName>
        <fullName evidence="6">Lysozyme</fullName>
    </recommendedName>
</protein>
<keyword evidence="2" id="KW-0378">Hydrolase</keyword>
<gene>
    <name evidence="4" type="ORF">GCM10009560_38870</name>
</gene>
<evidence type="ECO:0000256" key="3">
    <source>
        <dbReference type="ARBA" id="ARBA00023295"/>
    </source>
</evidence>
<dbReference type="PANTHER" id="PTHR34135:SF2">
    <property type="entry name" value="LYSOZYME"/>
    <property type="match status" value="1"/>
</dbReference>
<evidence type="ECO:0000313" key="4">
    <source>
        <dbReference type="EMBL" id="GAA0932979.1"/>
    </source>
</evidence>
<comment type="caution">
    <text evidence="4">The sequence shown here is derived from an EMBL/GenBank/DDBJ whole genome shotgun (WGS) entry which is preliminary data.</text>
</comment>
<dbReference type="SMART" id="SM00641">
    <property type="entry name" value="Glyco_25"/>
    <property type="match status" value="1"/>
</dbReference>
<evidence type="ECO:0000256" key="1">
    <source>
        <dbReference type="ARBA" id="ARBA00010646"/>
    </source>
</evidence>